<dbReference type="STRING" id="576118.SAMN05216216_13513"/>
<accession>A0A1G9IMB7</accession>
<proteinExistence type="predicted"/>
<keyword evidence="1" id="KW-0472">Membrane</keyword>
<reference evidence="3" key="1">
    <citation type="submission" date="2016-10" db="EMBL/GenBank/DDBJ databases">
        <authorList>
            <person name="Varghese N."/>
            <person name="Submissions S."/>
        </authorList>
    </citation>
    <scope>NUCLEOTIDE SEQUENCE [LARGE SCALE GENOMIC DNA]</scope>
    <source>
        <strain evidence="3">CGMCC 1.8895</strain>
    </source>
</reference>
<feature type="transmembrane region" description="Helical" evidence="1">
    <location>
        <begin position="39"/>
        <end position="56"/>
    </location>
</feature>
<dbReference type="Proteomes" id="UP000199008">
    <property type="component" value="Unassembled WGS sequence"/>
</dbReference>
<organism evidence="2 3">
    <name type="scientific">Lacicoccus qingdaonensis</name>
    <dbReference type="NCBI Taxonomy" id="576118"/>
    <lineage>
        <taxon>Bacteria</taxon>
        <taxon>Bacillati</taxon>
        <taxon>Bacillota</taxon>
        <taxon>Bacilli</taxon>
        <taxon>Bacillales</taxon>
        <taxon>Salinicoccaceae</taxon>
        <taxon>Lacicoccus</taxon>
    </lineage>
</organism>
<feature type="transmembrane region" description="Helical" evidence="1">
    <location>
        <begin position="68"/>
        <end position="89"/>
    </location>
</feature>
<keyword evidence="3" id="KW-1185">Reference proteome</keyword>
<keyword evidence="1" id="KW-0812">Transmembrane</keyword>
<gene>
    <name evidence="2" type="ORF">SAMN05216216_13513</name>
</gene>
<sequence length="137" mass="14713">MVASIFHSDIMAPRKIKSNITADYIHNAESLYVNKEGDPMVFAVVVLIFAIFIAYSQREEPIKTAYTGGALLAVGAVSFIVFSVVMSNVGTVGYSWQSSAIMQSLGALLVLTPAGLIMTIIGLVKHKKKSDSKEESG</sequence>
<protein>
    <submittedName>
        <fullName evidence="2">Uncharacterized protein</fullName>
    </submittedName>
</protein>
<evidence type="ECO:0000313" key="3">
    <source>
        <dbReference type="Proteomes" id="UP000199008"/>
    </source>
</evidence>
<dbReference type="AlphaFoldDB" id="A0A1G9IMB7"/>
<evidence type="ECO:0000313" key="2">
    <source>
        <dbReference type="EMBL" id="SDL26287.1"/>
    </source>
</evidence>
<dbReference type="EMBL" id="FNFY01000035">
    <property type="protein sequence ID" value="SDL26287.1"/>
    <property type="molecule type" value="Genomic_DNA"/>
</dbReference>
<name>A0A1G9IMB7_9BACL</name>
<dbReference type="RefSeq" id="WP_092988019.1">
    <property type="nucleotide sequence ID" value="NZ_FNFY01000035.1"/>
</dbReference>
<feature type="transmembrane region" description="Helical" evidence="1">
    <location>
        <begin position="101"/>
        <end position="124"/>
    </location>
</feature>
<evidence type="ECO:0000256" key="1">
    <source>
        <dbReference type="SAM" id="Phobius"/>
    </source>
</evidence>
<keyword evidence="1" id="KW-1133">Transmembrane helix</keyword>